<evidence type="ECO:0000256" key="4">
    <source>
        <dbReference type="ARBA" id="ARBA00022989"/>
    </source>
</evidence>
<evidence type="ECO:0000313" key="7">
    <source>
        <dbReference type="EMBL" id="HFC91361.1"/>
    </source>
</evidence>
<proteinExistence type="inferred from homology"/>
<evidence type="ECO:0000256" key="3">
    <source>
        <dbReference type="ARBA" id="ARBA00022692"/>
    </source>
</evidence>
<keyword evidence="5 6" id="KW-0472">Membrane</keyword>
<name>A0A7V2T101_LEUMU</name>
<dbReference type="Pfam" id="PF01925">
    <property type="entry name" value="TauE"/>
    <property type="match status" value="1"/>
</dbReference>
<dbReference type="InterPro" id="IPR002781">
    <property type="entry name" value="TM_pro_TauE-like"/>
</dbReference>
<gene>
    <name evidence="7" type="ORF">ENJ51_00965</name>
</gene>
<reference evidence="7" key="1">
    <citation type="journal article" date="2020" name="mSystems">
        <title>Genome- and Community-Level Interaction Insights into Carbon Utilization and Element Cycling Functions of Hydrothermarchaeota in Hydrothermal Sediment.</title>
        <authorList>
            <person name="Zhou Z."/>
            <person name="Liu Y."/>
            <person name="Xu W."/>
            <person name="Pan J."/>
            <person name="Luo Z.H."/>
            <person name="Li M."/>
        </authorList>
    </citation>
    <scope>NUCLEOTIDE SEQUENCE [LARGE SCALE GENOMIC DNA]</scope>
    <source>
        <strain evidence="7">HyVt-493</strain>
    </source>
</reference>
<evidence type="ECO:0000256" key="2">
    <source>
        <dbReference type="ARBA" id="ARBA00009142"/>
    </source>
</evidence>
<comment type="caution">
    <text evidence="7">The sequence shown here is derived from an EMBL/GenBank/DDBJ whole genome shotgun (WGS) entry which is preliminary data.</text>
</comment>
<keyword evidence="4 6" id="KW-1133">Transmembrane helix</keyword>
<feature type="transmembrane region" description="Helical" evidence="6">
    <location>
        <begin position="198"/>
        <end position="217"/>
    </location>
</feature>
<comment type="similarity">
    <text evidence="2 6">Belongs to the 4-toluene sulfonate uptake permease (TSUP) (TC 2.A.102) family.</text>
</comment>
<accession>A0A7V2T101</accession>
<dbReference type="AlphaFoldDB" id="A0A7V2T101"/>
<feature type="transmembrane region" description="Helical" evidence="6">
    <location>
        <begin position="173"/>
        <end position="191"/>
    </location>
</feature>
<comment type="subcellular location">
    <subcellularLocation>
        <location evidence="6">Cell membrane</location>
        <topology evidence="6">Multi-pass membrane protein</topology>
    </subcellularLocation>
    <subcellularLocation>
        <location evidence="1">Membrane</location>
        <topology evidence="1">Multi-pass membrane protein</topology>
    </subcellularLocation>
</comment>
<evidence type="ECO:0000256" key="1">
    <source>
        <dbReference type="ARBA" id="ARBA00004141"/>
    </source>
</evidence>
<feature type="transmembrane region" description="Helical" evidence="6">
    <location>
        <begin position="105"/>
        <end position="125"/>
    </location>
</feature>
<evidence type="ECO:0000256" key="6">
    <source>
        <dbReference type="RuleBase" id="RU363041"/>
    </source>
</evidence>
<sequence length="250" mass="27844">MQEIINQFSTLQLIAIALIFIWTGFVRTGIGFGGAALGLPLLLLVDSNPIFFLPIIGAHLLFFTSITLSSRIHNVNWSIVGKVMAVIIIPKFIGILGLFNFPTQIVTIMVFLITLFYGLTWLFNYTIRSQSKWVDGLLLVLGGYVSGTSLVGAPLIAAVVMRYVKKTELRETLFILWFILVSFKMTTFVVYDVPLNWLVALWLLPFAAIGHFVGLKAHEYLVHSDSTTFHRVLGLGLIVVSSIGLVKVIW</sequence>
<keyword evidence="3 6" id="KW-0812">Transmembrane</keyword>
<feature type="transmembrane region" description="Helical" evidence="6">
    <location>
        <begin position="12"/>
        <end position="30"/>
    </location>
</feature>
<dbReference type="GO" id="GO:0005886">
    <property type="term" value="C:plasma membrane"/>
    <property type="evidence" value="ECO:0007669"/>
    <property type="project" value="UniProtKB-SubCell"/>
</dbReference>
<organism evidence="7">
    <name type="scientific">Leucothrix mucor</name>
    <dbReference type="NCBI Taxonomy" id="45248"/>
    <lineage>
        <taxon>Bacteria</taxon>
        <taxon>Pseudomonadati</taxon>
        <taxon>Pseudomonadota</taxon>
        <taxon>Gammaproteobacteria</taxon>
        <taxon>Thiotrichales</taxon>
        <taxon>Thiotrichaceae</taxon>
        <taxon>Leucothrix</taxon>
    </lineage>
</organism>
<dbReference type="EMBL" id="DRMS01000039">
    <property type="protein sequence ID" value="HFC91361.1"/>
    <property type="molecule type" value="Genomic_DNA"/>
</dbReference>
<feature type="transmembrane region" description="Helical" evidence="6">
    <location>
        <begin position="80"/>
        <end position="99"/>
    </location>
</feature>
<protein>
    <recommendedName>
        <fullName evidence="6">Probable membrane transporter protein</fullName>
    </recommendedName>
</protein>
<dbReference type="Proteomes" id="UP000885750">
    <property type="component" value="Unassembled WGS sequence"/>
</dbReference>
<feature type="transmembrane region" description="Helical" evidence="6">
    <location>
        <begin position="50"/>
        <end position="68"/>
    </location>
</feature>
<keyword evidence="6" id="KW-1003">Cell membrane</keyword>
<evidence type="ECO:0000256" key="5">
    <source>
        <dbReference type="ARBA" id="ARBA00023136"/>
    </source>
</evidence>
<feature type="transmembrane region" description="Helical" evidence="6">
    <location>
        <begin position="229"/>
        <end position="249"/>
    </location>
</feature>
<feature type="transmembrane region" description="Helical" evidence="6">
    <location>
        <begin position="137"/>
        <end position="161"/>
    </location>
</feature>